<feature type="transmembrane region" description="Helical" evidence="1">
    <location>
        <begin position="150"/>
        <end position="169"/>
    </location>
</feature>
<keyword evidence="3" id="KW-1185">Reference proteome</keyword>
<feature type="transmembrane region" description="Helical" evidence="1">
    <location>
        <begin position="38"/>
        <end position="57"/>
    </location>
</feature>
<feature type="transmembrane region" description="Helical" evidence="1">
    <location>
        <begin position="235"/>
        <end position="256"/>
    </location>
</feature>
<feature type="transmembrane region" description="Helical" evidence="1">
    <location>
        <begin position="262"/>
        <end position="280"/>
    </location>
</feature>
<proteinExistence type="predicted"/>
<comment type="caution">
    <text evidence="2">The sequence shown here is derived from an EMBL/GenBank/DDBJ whole genome shotgun (WGS) entry which is preliminary data.</text>
</comment>
<protein>
    <submittedName>
        <fullName evidence="2">Uncharacterized protein</fullName>
    </submittedName>
</protein>
<evidence type="ECO:0000256" key="1">
    <source>
        <dbReference type="SAM" id="Phobius"/>
    </source>
</evidence>
<sequence>MELSQEKKLIWGQDIIYTYGPLGRWLQRYTITTGRLELLAVDLFFAVNLAVLLYNMLPNPLRMWNLGVYFILWALISNMYGEWVHFLWFYSVIYWGVRYVYRPTQGLLYYLLVLSTVNFFMKANYGILILGFIVSLLVYIYLSKQKTGRWFLFQVAILLVLLMTGAHFLHTDLVNYFISSLHIISGYNESQAIYPDNRLRLVLLSYGMYLLQIATTLLYFYTIKTSVYKPKSNPYAALFSLVWMLIISFVILKYAFTRADSGHLTVYIKQSSILLVLIIVSAKEGWIRKTFFVYLLLNGSFYLVFYAPVFGKMSVNYTTMFTQKVYILTHYFQSALTEKYPVPRATLPARILQKIGNQTTDRIPNEISEIYFNGLNYNPRPVIQSYQAYNWYLDTKNREKYLSKTAPDWIIYSYESIDGKYPLADETQTLLAVLQRYRVADEANGCLFLKKTDDIRPLQLVRKETIRLRMGETLRLPEKDSLLHVIYTKIHYSLYGKILNVLFQPPQLTMTIGAENSRAVTYRAVPVLLEKGMVVNARVDHLADAKEFLETSQVRHKRVTSIVFNEKIRWKPGFDPVIEVTRLSYRLK</sequence>
<feature type="transmembrane region" description="Helical" evidence="1">
    <location>
        <begin position="292"/>
        <end position="311"/>
    </location>
</feature>
<dbReference type="Proteomes" id="UP000253383">
    <property type="component" value="Unassembled WGS sequence"/>
</dbReference>
<evidence type="ECO:0000313" key="2">
    <source>
        <dbReference type="EMBL" id="RCR71400.1"/>
    </source>
</evidence>
<feature type="transmembrane region" description="Helical" evidence="1">
    <location>
        <begin position="69"/>
        <end position="94"/>
    </location>
</feature>
<name>A0A368JUQ4_9BACT</name>
<keyword evidence="1" id="KW-0472">Membrane</keyword>
<organism evidence="2 3">
    <name type="scientific">Larkinella punicea</name>
    <dbReference type="NCBI Taxonomy" id="2315727"/>
    <lineage>
        <taxon>Bacteria</taxon>
        <taxon>Pseudomonadati</taxon>
        <taxon>Bacteroidota</taxon>
        <taxon>Cytophagia</taxon>
        <taxon>Cytophagales</taxon>
        <taxon>Spirosomataceae</taxon>
        <taxon>Larkinella</taxon>
    </lineage>
</organism>
<keyword evidence="1" id="KW-1133">Transmembrane helix</keyword>
<gene>
    <name evidence="2" type="ORF">DUE52_00225</name>
</gene>
<keyword evidence="1" id="KW-0812">Transmembrane</keyword>
<dbReference type="EMBL" id="QOWE01000001">
    <property type="protein sequence ID" value="RCR71400.1"/>
    <property type="molecule type" value="Genomic_DNA"/>
</dbReference>
<dbReference type="AlphaFoldDB" id="A0A368JUQ4"/>
<feature type="transmembrane region" description="Helical" evidence="1">
    <location>
        <begin position="127"/>
        <end position="143"/>
    </location>
</feature>
<accession>A0A368JUQ4</accession>
<reference evidence="2 3" key="1">
    <citation type="submission" date="2018-07" db="EMBL/GenBank/DDBJ databases">
        <title>Genome analysis of Larkinella rosea.</title>
        <authorList>
            <person name="Zhou Z."/>
            <person name="Wang G."/>
        </authorList>
    </citation>
    <scope>NUCLEOTIDE SEQUENCE [LARGE SCALE GENOMIC DNA]</scope>
    <source>
        <strain evidence="3">zzj9</strain>
    </source>
</reference>
<evidence type="ECO:0000313" key="3">
    <source>
        <dbReference type="Proteomes" id="UP000253383"/>
    </source>
</evidence>
<feature type="transmembrane region" description="Helical" evidence="1">
    <location>
        <begin position="106"/>
        <end position="121"/>
    </location>
</feature>
<feature type="transmembrane region" description="Helical" evidence="1">
    <location>
        <begin position="203"/>
        <end position="223"/>
    </location>
</feature>